<accession>A0A7S8J015</accession>
<evidence type="ECO:0000256" key="1">
    <source>
        <dbReference type="ARBA" id="ARBA00022676"/>
    </source>
</evidence>
<dbReference type="GO" id="GO:0009244">
    <property type="term" value="P:lipopolysaccharide core region biosynthetic process"/>
    <property type="evidence" value="ECO:0007669"/>
    <property type="project" value="TreeGrafter"/>
</dbReference>
<keyword evidence="2 3" id="KW-0808">Transferase</keyword>
<dbReference type="EMBL" id="CP047423">
    <property type="protein sequence ID" value="QPD04846.1"/>
    <property type="molecule type" value="Genomic_DNA"/>
</dbReference>
<dbReference type="Proteomes" id="UP000593737">
    <property type="component" value="Chromosome"/>
</dbReference>
<dbReference type="SUPFAM" id="SSF53756">
    <property type="entry name" value="UDP-Glycosyltransferase/glycogen phosphorylase"/>
    <property type="match status" value="1"/>
</dbReference>
<dbReference type="CDD" id="cd03789">
    <property type="entry name" value="GT9_LPS_heptosyltransferase"/>
    <property type="match status" value="1"/>
</dbReference>
<organism evidence="3 4">
    <name type="scientific">Candidatus Nitrospira kreftii</name>
    <dbReference type="NCBI Taxonomy" id="2652173"/>
    <lineage>
        <taxon>Bacteria</taxon>
        <taxon>Pseudomonadati</taxon>
        <taxon>Nitrospirota</taxon>
        <taxon>Nitrospiria</taxon>
        <taxon>Nitrospirales</taxon>
        <taxon>Nitrospiraceae</taxon>
        <taxon>Nitrospira</taxon>
    </lineage>
</organism>
<dbReference type="EC" id="2.4.-.-" evidence="3"/>
<dbReference type="Pfam" id="PF01075">
    <property type="entry name" value="Glyco_transf_9"/>
    <property type="match status" value="1"/>
</dbReference>
<dbReference type="GO" id="GO:0005829">
    <property type="term" value="C:cytosol"/>
    <property type="evidence" value="ECO:0007669"/>
    <property type="project" value="TreeGrafter"/>
</dbReference>
<evidence type="ECO:0000256" key="2">
    <source>
        <dbReference type="ARBA" id="ARBA00022679"/>
    </source>
</evidence>
<protein>
    <submittedName>
        <fullName evidence="3">Putative Glycosyltransferase, family 9</fullName>
        <ecNumber evidence="3">2.4.-.-</ecNumber>
    </submittedName>
</protein>
<gene>
    <name evidence="3" type="ORF">Nkreftii_002620</name>
</gene>
<dbReference type="KEGG" id="nkf:Nkreftii_002620"/>
<keyword evidence="1 3" id="KW-0328">Glycosyltransferase</keyword>
<dbReference type="GO" id="GO:0008713">
    <property type="term" value="F:ADP-heptose-lipopolysaccharide heptosyltransferase activity"/>
    <property type="evidence" value="ECO:0007669"/>
    <property type="project" value="TreeGrafter"/>
</dbReference>
<dbReference type="InterPro" id="IPR002201">
    <property type="entry name" value="Glyco_trans_9"/>
</dbReference>
<dbReference type="PANTHER" id="PTHR30160">
    <property type="entry name" value="TETRAACYLDISACCHARIDE 4'-KINASE-RELATED"/>
    <property type="match status" value="1"/>
</dbReference>
<proteinExistence type="predicted"/>
<dbReference type="AlphaFoldDB" id="A0A7S8J015"/>
<dbReference type="Gene3D" id="3.40.50.2000">
    <property type="entry name" value="Glycogen Phosphorylase B"/>
    <property type="match status" value="2"/>
</dbReference>
<sequence length="409" mass="44885">MAVPVVKASKNKGRDMGRALVIQLARLGDLVQTIPAITALKESHADWDVDLLCPAPLAEIGQLLPGVSAVVKWDGAAWYRRAASVEAEVSPGDIAAADAELHALTKDLYDCAYVINQHPRSILAGALLARENIGAITGGPLDKTLSPWALYIRSVVTAKQSNRIHLADAFCGMCGMSPPKQIMPIRVPETALPAELDPIGQSDGPWVGVLVGAGDRERLVPVAAWERMITECLEMLPASRIVLVGDQHEQERAQCIQESLPPFLLGRVWDTTGRLSLIQLASLLTRCHIVIGADTGPLHLAAAVGTRVIGWYFARAHVHDTGPYGLNHWVWQAERGEMERMDAVQPSRWPITETIALLRGHYDVTVADWSLWESYRDHWGAYYVEAGQEPIEPLQREGVWRRLQPSSVS</sequence>
<dbReference type="InterPro" id="IPR051199">
    <property type="entry name" value="LPS_LOS_Heptosyltrfase"/>
</dbReference>
<reference evidence="3 4" key="1">
    <citation type="journal article" date="2020" name="ISME J.">
        <title>Enrichment and physiological characterization of a novel comammox Nitrospira indicates ammonium inhibition of complete nitrification.</title>
        <authorList>
            <person name="Sakoula D."/>
            <person name="Koch H."/>
            <person name="Frank J."/>
            <person name="Jetten M.S.M."/>
            <person name="van Kessel M.A.H.J."/>
            <person name="Lucker S."/>
        </authorList>
    </citation>
    <scope>NUCLEOTIDE SEQUENCE [LARGE SCALE GENOMIC DNA]</scope>
    <source>
        <strain evidence="3">Comreactor17</strain>
    </source>
</reference>
<evidence type="ECO:0000313" key="3">
    <source>
        <dbReference type="EMBL" id="QPD04846.1"/>
    </source>
</evidence>
<evidence type="ECO:0000313" key="4">
    <source>
        <dbReference type="Proteomes" id="UP000593737"/>
    </source>
</evidence>
<name>A0A7S8J015_9BACT</name>